<gene>
    <name evidence="1" type="ORF">DespoDRAFT_03222</name>
</gene>
<dbReference type="AlphaFoldDB" id="I5B690"/>
<dbReference type="HOGENOM" id="CLU_3060931_0_0_7"/>
<protein>
    <submittedName>
        <fullName evidence="1">Uncharacterized protein</fullName>
    </submittedName>
</protein>
<reference evidence="1 2" key="2">
    <citation type="submission" date="2012-02" db="EMBL/GenBank/DDBJ databases">
        <title>Improved High-Quality Draft sequence of Desulfobacter postgatei 2ac9.</title>
        <authorList>
            <consortium name="US DOE Joint Genome Institute"/>
            <person name="Lucas S."/>
            <person name="Han J."/>
            <person name="Lapidus A."/>
            <person name="Cheng J.-F."/>
            <person name="Goodwin L."/>
            <person name="Pitluck S."/>
            <person name="Peters L."/>
            <person name="Ovchinnikova G."/>
            <person name="Held B."/>
            <person name="Detter J.C."/>
            <person name="Han C."/>
            <person name="Tapia R."/>
            <person name="Land M."/>
            <person name="Hauser L."/>
            <person name="Kyrpides N."/>
            <person name="Ivanova N."/>
            <person name="Pagani I."/>
            <person name="Orellana R."/>
            <person name="Lovley D."/>
            <person name="Woyke T."/>
        </authorList>
    </citation>
    <scope>NUCLEOTIDE SEQUENCE [LARGE SCALE GENOMIC DNA]</scope>
    <source>
        <strain evidence="1 2">2ac9</strain>
    </source>
</reference>
<dbReference type="Proteomes" id="UP000005778">
    <property type="component" value="Chromosome"/>
</dbReference>
<organism evidence="1 2">
    <name type="scientific">Desulfobacter postgatei 2ac9</name>
    <dbReference type="NCBI Taxonomy" id="879212"/>
    <lineage>
        <taxon>Bacteria</taxon>
        <taxon>Pseudomonadati</taxon>
        <taxon>Thermodesulfobacteriota</taxon>
        <taxon>Desulfobacteria</taxon>
        <taxon>Desulfobacterales</taxon>
        <taxon>Desulfobacteraceae</taxon>
        <taxon>Desulfobacter</taxon>
    </lineage>
</organism>
<keyword evidence="2" id="KW-1185">Reference proteome</keyword>
<name>I5B690_9BACT</name>
<evidence type="ECO:0000313" key="1">
    <source>
        <dbReference type="EMBL" id="EIM65003.1"/>
    </source>
</evidence>
<sequence>MKLYTAQYKYCGDDRLDITVKGKDSISIGCLFAPTWKMVMGSKEGKISSDEYK</sequence>
<dbReference type="EMBL" id="CM001488">
    <property type="protein sequence ID" value="EIM65003.1"/>
    <property type="molecule type" value="Genomic_DNA"/>
</dbReference>
<accession>I5B690</accession>
<reference evidence="1 2" key="1">
    <citation type="submission" date="2011-09" db="EMBL/GenBank/DDBJ databases">
        <authorList>
            <consortium name="US DOE Joint Genome Institute (JGI-PGF)"/>
            <person name="Lucas S."/>
            <person name="Han J."/>
            <person name="Lapidus A."/>
            <person name="Cheng J.-F."/>
            <person name="Goodwin L."/>
            <person name="Pitluck S."/>
            <person name="Peters L."/>
            <person name="Land M.L."/>
            <person name="Hauser L."/>
            <person name="Orellana R."/>
            <person name="Lovley D."/>
            <person name="Woyke T.J."/>
        </authorList>
    </citation>
    <scope>NUCLEOTIDE SEQUENCE [LARGE SCALE GENOMIC DNA]</scope>
    <source>
        <strain evidence="1 2">2ac9</strain>
    </source>
</reference>
<dbReference type="STRING" id="879212.DespoDRAFT_03222"/>
<evidence type="ECO:0000313" key="2">
    <source>
        <dbReference type="Proteomes" id="UP000005778"/>
    </source>
</evidence>
<proteinExistence type="predicted"/>